<feature type="domain" description="Bacterial sugar transferase" evidence="3">
    <location>
        <begin position="6"/>
        <end position="186"/>
    </location>
</feature>
<dbReference type="STRING" id="1798370.A2Z00_05295"/>
<accession>A0A1F5ZHG9</accession>
<comment type="similarity">
    <text evidence="1">Belongs to the bacterial sugar transferase family.</text>
</comment>
<dbReference type="Proteomes" id="UP000177268">
    <property type="component" value="Unassembled WGS sequence"/>
</dbReference>
<sequence length="200" mass="23262">MWYRLFVFIIFLLFLPIHVFLACLVLLTSGLPVYYRQKRTGQNGKPFFLWKFRTMVVNASALQREYAKLNEADGPVFKIHNDPRFTPLGKFLAHTGLDELPQLVNVIRGEMALIGPRPLPVGEAKKLTSWQKKRESILPGIISPWILEGYHSQTFDAWMKSDIDYSKKKSFKTDSKIFFQTIKFMINLFILETRDKSILS</sequence>
<dbReference type="InterPro" id="IPR003362">
    <property type="entry name" value="Bact_transf"/>
</dbReference>
<evidence type="ECO:0000313" key="4">
    <source>
        <dbReference type="EMBL" id="OGG11753.1"/>
    </source>
</evidence>
<organism evidence="4 5">
    <name type="scientific">Candidatus Gottesmanbacteria bacterium RBG_13_45_10</name>
    <dbReference type="NCBI Taxonomy" id="1798370"/>
    <lineage>
        <taxon>Bacteria</taxon>
        <taxon>Candidatus Gottesmaniibacteriota</taxon>
    </lineage>
</organism>
<dbReference type="PANTHER" id="PTHR30576:SF10">
    <property type="entry name" value="SLL5057 PROTEIN"/>
    <property type="match status" value="1"/>
</dbReference>
<proteinExistence type="inferred from homology"/>
<protein>
    <recommendedName>
        <fullName evidence="3">Bacterial sugar transferase domain-containing protein</fullName>
    </recommendedName>
</protein>
<evidence type="ECO:0000313" key="5">
    <source>
        <dbReference type="Proteomes" id="UP000177268"/>
    </source>
</evidence>
<dbReference type="EMBL" id="MFIZ01000016">
    <property type="protein sequence ID" value="OGG11753.1"/>
    <property type="molecule type" value="Genomic_DNA"/>
</dbReference>
<keyword evidence="2" id="KW-0812">Transmembrane</keyword>
<feature type="transmembrane region" description="Helical" evidence="2">
    <location>
        <begin position="6"/>
        <end position="35"/>
    </location>
</feature>
<dbReference type="PROSITE" id="PS51257">
    <property type="entry name" value="PROKAR_LIPOPROTEIN"/>
    <property type="match status" value="1"/>
</dbReference>
<evidence type="ECO:0000259" key="3">
    <source>
        <dbReference type="Pfam" id="PF02397"/>
    </source>
</evidence>
<evidence type="ECO:0000256" key="1">
    <source>
        <dbReference type="ARBA" id="ARBA00006464"/>
    </source>
</evidence>
<name>A0A1F5ZHG9_9BACT</name>
<comment type="caution">
    <text evidence="4">The sequence shown here is derived from an EMBL/GenBank/DDBJ whole genome shotgun (WGS) entry which is preliminary data.</text>
</comment>
<gene>
    <name evidence="4" type="ORF">A2Z00_05295</name>
</gene>
<dbReference type="Pfam" id="PF02397">
    <property type="entry name" value="Bac_transf"/>
    <property type="match status" value="1"/>
</dbReference>
<evidence type="ECO:0000256" key="2">
    <source>
        <dbReference type="SAM" id="Phobius"/>
    </source>
</evidence>
<dbReference type="PANTHER" id="PTHR30576">
    <property type="entry name" value="COLANIC BIOSYNTHESIS UDP-GLUCOSE LIPID CARRIER TRANSFERASE"/>
    <property type="match status" value="1"/>
</dbReference>
<dbReference type="AlphaFoldDB" id="A0A1F5ZHG9"/>
<dbReference type="GO" id="GO:0016780">
    <property type="term" value="F:phosphotransferase activity, for other substituted phosphate groups"/>
    <property type="evidence" value="ECO:0007669"/>
    <property type="project" value="TreeGrafter"/>
</dbReference>
<reference evidence="4 5" key="1">
    <citation type="journal article" date="2016" name="Nat. Commun.">
        <title>Thousands of microbial genomes shed light on interconnected biogeochemical processes in an aquifer system.</title>
        <authorList>
            <person name="Anantharaman K."/>
            <person name="Brown C.T."/>
            <person name="Hug L.A."/>
            <person name="Sharon I."/>
            <person name="Castelle C.J."/>
            <person name="Probst A.J."/>
            <person name="Thomas B.C."/>
            <person name="Singh A."/>
            <person name="Wilkins M.J."/>
            <person name="Karaoz U."/>
            <person name="Brodie E.L."/>
            <person name="Williams K.H."/>
            <person name="Hubbard S.S."/>
            <person name="Banfield J.F."/>
        </authorList>
    </citation>
    <scope>NUCLEOTIDE SEQUENCE [LARGE SCALE GENOMIC DNA]</scope>
</reference>
<keyword evidence="2" id="KW-0472">Membrane</keyword>
<keyword evidence="2" id="KW-1133">Transmembrane helix</keyword>